<dbReference type="EMBL" id="LXYT01000002">
    <property type="protein sequence ID" value="OLY43495.1"/>
    <property type="molecule type" value="Genomic_DNA"/>
</dbReference>
<evidence type="ECO:0000313" key="4">
    <source>
        <dbReference type="Proteomes" id="UP000187344"/>
    </source>
</evidence>
<dbReference type="Gene3D" id="3.40.50.10540">
    <property type="entry name" value="Crotonobetainyl-coa:carnitine coa-transferase, domain 1"/>
    <property type="match status" value="1"/>
</dbReference>
<dbReference type="Gene3D" id="3.30.1540.10">
    <property type="entry name" value="formyl-coa transferase, domain 3"/>
    <property type="match status" value="1"/>
</dbReference>
<dbReference type="RefSeq" id="WP_083639825.1">
    <property type="nucleotide sequence ID" value="NZ_CALYQA010000001.1"/>
</dbReference>
<sequence>MKGNISTRKKAKGDGGRTPANRKAIPGEPLAGLKVIDASRVLAGPLSAQCLGDMGADVIKIEHPERGDDTRDWGVRIGERDTTYFYSMNRNKRSISLDYTNRKDLDVVLKLVKDADVFIQNFKYGGAEKLGIGYEQLSKINPRLIYCSISGYDRHSSEKDRLGYDIVLQGESGLMGMNGDLGQSPLKFGVAVVDLFAGLYSAQAILAALYERDRTGLGSHVEISLYNTAVQLTAYYGLEALAIGKDPQKWGNNHPAIVPYGVYEAADGPVVIAVGNFRQFTAFCTKVIDRPDIMEDPRFKTNLDRIKNRDIIGPIFKEEVKKFPRAELIRRMNEVDIPCGEVDGLYAAMTSKRAQENQMVCEVDHPIAGKAKVLNPPYRFHGERSPLQRRPPMLGEHNIEILTDVLGLGDEEVDDFMRRHHPD</sequence>
<name>A0A1R0F954_9HYPH</name>
<gene>
    <name evidence="3" type="ORF">PEB0149_009220</name>
</gene>
<accession>A0A1R0F954</accession>
<dbReference type="PANTHER" id="PTHR48207:SF3">
    <property type="entry name" value="SUCCINATE--HYDROXYMETHYLGLUTARATE COA-TRANSFERASE"/>
    <property type="match status" value="1"/>
</dbReference>
<protein>
    <submittedName>
        <fullName evidence="3">Crotonobetainyl-CoA:carnitine CoA-transferase CaiB</fullName>
    </submittedName>
</protein>
<dbReference type="InterPro" id="IPR003673">
    <property type="entry name" value="CoA-Trfase_fam_III"/>
</dbReference>
<proteinExistence type="predicted"/>
<comment type="caution">
    <text evidence="3">The sequence shown here is derived from an EMBL/GenBank/DDBJ whole genome shotgun (WGS) entry which is preliminary data.</text>
</comment>
<evidence type="ECO:0000256" key="2">
    <source>
        <dbReference type="SAM" id="MobiDB-lite"/>
    </source>
</evidence>
<evidence type="ECO:0000256" key="1">
    <source>
        <dbReference type="ARBA" id="ARBA00022679"/>
    </source>
</evidence>
<dbReference type="InterPro" id="IPR044855">
    <property type="entry name" value="CoA-Trfase_III_dom3_sf"/>
</dbReference>
<dbReference type="PANTHER" id="PTHR48207">
    <property type="entry name" value="SUCCINATE--HYDROXYMETHYLGLUTARATE COA-TRANSFERASE"/>
    <property type="match status" value="1"/>
</dbReference>
<dbReference type="OrthoDB" id="9806585at2"/>
<dbReference type="AlphaFoldDB" id="A0A1R0F954"/>
<keyword evidence="1 3" id="KW-0808">Transferase</keyword>
<organism evidence="3 4">
    <name type="scientific">Bartonella apis</name>
    <dbReference type="NCBI Taxonomy" id="1686310"/>
    <lineage>
        <taxon>Bacteria</taxon>
        <taxon>Pseudomonadati</taxon>
        <taxon>Pseudomonadota</taxon>
        <taxon>Alphaproteobacteria</taxon>
        <taxon>Hyphomicrobiales</taxon>
        <taxon>Bartonellaceae</taxon>
        <taxon>Bartonella</taxon>
    </lineage>
</organism>
<feature type="region of interest" description="Disordered" evidence="2">
    <location>
        <begin position="1"/>
        <end position="25"/>
    </location>
</feature>
<reference evidence="3 4" key="1">
    <citation type="submission" date="2016-12" db="EMBL/GenBank/DDBJ databases">
        <title>Comparative genomics of Bartonella apis.</title>
        <authorList>
            <person name="Engel P."/>
        </authorList>
    </citation>
    <scope>NUCLEOTIDE SEQUENCE [LARGE SCALE GENOMIC DNA]</scope>
    <source>
        <strain evidence="3 4">PEB0149</strain>
    </source>
</reference>
<evidence type="ECO:0000313" key="3">
    <source>
        <dbReference type="EMBL" id="OLY43495.1"/>
    </source>
</evidence>
<dbReference type="Proteomes" id="UP000187344">
    <property type="component" value="Unassembled WGS sequence"/>
</dbReference>
<dbReference type="SUPFAM" id="SSF89796">
    <property type="entry name" value="CoA-transferase family III (CaiB/BaiF)"/>
    <property type="match status" value="1"/>
</dbReference>
<dbReference type="Pfam" id="PF02515">
    <property type="entry name" value="CoA_transf_3"/>
    <property type="match status" value="1"/>
</dbReference>
<keyword evidence="4" id="KW-1185">Reference proteome</keyword>
<dbReference type="InterPro" id="IPR023606">
    <property type="entry name" value="CoA-Trfase_III_dom_1_sf"/>
</dbReference>
<dbReference type="InterPro" id="IPR050483">
    <property type="entry name" value="CoA-transferase_III_domain"/>
</dbReference>
<dbReference type="GO" id="GO:0008410">
    <property type="term" value="F:CoA-transferase activity"/>
    <property type="evidence" value="ECO:0007669"/>
    <property type="project" value="TreeGrafter"/>
</dbReference>